<dbReference type="AlphaFoldDB" id="A0A1G2KXZ1"/>
<feature type="transmembrane region" description="Helical" evidence="1">
    <location>
        <begin position="72"/>
        <end position="88"/>
    </location>
</feature>
<evidence type="ECO:0008006" key="4">
    <source>
        <dbReference type="Google" id="ProtNLM"/>
    </source>
</evidence>
<keyword evidence="1" id="KW-0472">Membrane</keyword>
<evidence type="ECO:0000313" key="3">
    <source>
        <dbReference type="Proteomes" id="UP000177177"/>
    </source>
</evidence>
<reference evidence="2 3" key="1">
    <citation type="journal article" date="2016" name="Nat. Commun.">
        <title>Thousands of microbial genomes shed light on interconnected biogeochemical processes in an aquifer system.</title>
        <authorList>
            <person name="Anantharaman K."/>
            <person name="Brown C.T."/>
            <person name="Hug L.A."/>
            <person name="Sharon I."/>
            <person name="Castelle C.J."/>
            <person name="Probst A.J."/>
            <person name="Thomas B.C."/>
            <person name="Singh A."/>
            <person name="Wilkins M.J."/>
            <person name="Karaoz U."/>
            <person name="Brodie E.L."/>
            <person name="Williams K.H."/>
            <person name="Hubbard S.S."/>
            <person name="Banfield J.F."/>
        </authorList>
    </citation>
    <scope>NUCLEOTIDE SEQUENCE [LARGE SCALE GENOMIC DNA]</scope>
</reference>
<dbReference type="EMBL" id="MHQN01000005">
    <property type="protein sequence ID" value="OHA04064.1"/>
    <property type="molecule type" value="Genomic_DNA"/>
</dbReference>
<protein>
    <recommendedName>
        <fullName evidence="4">Major facilitator superfamily (MFS) profile domain-containing protein</fullName>
    </recommendedName>
</protein>
<name>A0A1G2KXZ1_9BACT</name>
<dbReference type="Proteomes" id="UP000177177">
    <property type="component" value="Unassembled WGS sequence"/>
</dbReference>
<keyword evidence="1" id="KW-0812">Transmembrane</keyword>
<sequence length="97" mass="10383">MTLTPVLAFDIAGIIIGVISVLLMLTLKRTLGGRVGAALNLVVGGVLFNILALGWTIVFTRLRLLAPPTVDVHHLFMVSGMVLFVLAARKFSLLARS</sequence>
<comment type="caution">
    <text evidence="2">The sequence shown here is derived from an EMBL/GenBank/DDBJ whole genome shotgun (WGS) entry which is preliminary data.</text>
</comment>
<feature type="transmembrane region" description="Helical" evidence="1">
    <location>
        <begin position="6"/>
        <end position="25"/>
    </location>
</feature>
<evidence type="ECO:0000313" key="2">
    <source>
        <dbReference type="EMBL" id="OHA04064.1"/>
    </source>
</evidence>
<organism evidence="2 3">
    <name type="scientific">Candidatus Sungbacteria bacterium RIFCSPHIGHO2_02_FULL_53_17</name>
    <dbReference type="NCBI Taxonomy" id="1802275"/>
    <lineage>
        <taxon>Bacteria</taxon>
        <taxon>Candidatus Sungiibacteriota</taxon>
    </lineage>
</organism>
<gene>
    <name evidence="2" type="ORF">A3C92_03800</name>
</gene>
<keyword evidence="1" id="KW-1133">Transmembrane helix</keyword>
<accession>A0A1G2KXZ1</accession>
<feature type="transmembrane region" description="Helical" evidence="1">
    <location>
        <begin position="37"/>
        <end position="60"/>
    </location>
</feature>
<evidence type="ECO:0000256" key="1">
    <source>
        <dbReference type="SAM" id="Phobius"/>
    </source>
</evidence>
<proteinExistence type="predicted"/>